<dbReference type="InterPro" id="IPR031100">
    <property type="entry name" value="LOG_fam"/>
</dbReference>
<evidence type="ECO:0000313" key="3">
    <source>
        <dbReference type="EMBL" id="KGX89895.1"/>
    </source>
</evidence>
<dbReference type="Gene3D" id="3.40.50.450">
    <property type="match status" value="1"/>
</dbReference>
<keyword evidence="4" id="KW-1185">Reference proteome</keyword>
<dbReference type="EMBL" id="AVPF01000011">
    <property type="protein sequence ID" value="KGX89895.1"/>
    <property type="molecule type" value="Genomic_DNA"/>
</dbReference>
<dbReference type="GO" id="GO:0009691">
    <property type="term" value="P:cytokinin biosynthetic process"/>
    <property type="evidence" value="ECO:0007669"/>
    <property type="project" value="UniProtKB-UniRule"/>
</dbReference>
<evidence type="ECO:0000256" key="2">
    <source>
        <dbReference type="RuleBase" id="RU363015"/>
    </source>
</evidence>
<dbReference type="RefSeq" id="WP_027446399.1">
    <property type="nucleotide sequence ID" value="NZ_AULJ01000034.1"/>
</dbReference>
<dbReference type="AlphaFoldDB" id="A0A0A5GFJ6"/>
<dbReference type="eggNOG" id="COG1611">
    <property type="taxonomic scope" value="Bacteria"/>
</dbReference>
<protein>
    <recommendedName>
        <fullName evidence="2">Cytokinin riboside 5'-monophosphate phosphoribohydrolase</fullName>
        <ecNumber evidence="2">3.2.2.n1</ecNumber>
    </recommendedName>
</protein>
<evidence type="ECO:0000256" key="1">
    <source>
        <dbReference type="ARBA" id="ARBA00006763"/>
    </source>
</evidence>
<keyword evidence="2" id="KW-0378">Hydrolase</keyword>
<dbReference type="OrthoDB" id="9801098at2"/>
<dbReference type="Pfam" id="PF03641">
    <property type="entry name" value="Lysine_decarbox"/>
    <property type="match status" value="1"/>
</dbReference>
<dbReference type="GO" id="GO:0005829">
    <property type="term" value="C:cytosol"/>
    <property type="evidence" value="ECO:0007669"/>
    <property type="project" value="TreeGrafter"/>
</dbReference>
<keyword evidence="2" id="KW-0203">Cytokinin biosynthesis</keyword>
<gene>
    <name evidence="3" type="ORF">N783_03320</name>
</gene>
<dbReference type="STRING" id="1385511.GCA_000425225_02734"/>
<dbReference type="EC" id="3.2.2.n1" evidence="2"/>
<accession>A0A0A5GFJ6</accession>
<dbReference type="NCBIfam" id="TIGR00730">
    <property type="entry name" value="Rossman fold protein, TIGR00730 family"/>
    <property type="match status" value="1"/>
</dbReference>
<dbReference type="InterPro" id="IPR005269">
    <property type="entry name" value="LOG"/>
</dbReference>
<proteinExistence type="inferred from homology"/>
<comment type="similarity">
    <text evidence="1 2">Belongs to the LOG family.</text>
</comment>
<evidence type="ECO:0000313" key="4">
    <source>
        <dbReference type="Proteomes" id="UP000030403"/>
    </source>
</evidence>
<organism evidence="3 4">
    <name type="scientific">Pontibacillus marinus BH030004 = DSM 16465</name>
    <dbReference type="NCBI Taxonomy" id="1385511"/>
    <lineage>
        <taxon>Bacteria</taxon>
        <taxon>Bacillati</taxon>
        <taxon>Bacillota</taxon>
        <taxon>Bacilli</taxon>
        <taxon>Bacillales</taxon>
        <taxon>Bacillaceae</taxon>
        <taxon>Pontibacillus</taxon>
    </lineage>
</organism>
<dbReference type="PANTHER" id="PTHR31223:SF70">
    <property type="entry name" value="LOG FAMILY PROTEIN YJL055W"/>
    <property type="match status" value="1"/>
</dbReference>
<sequence>MKGIAVFCGSRLGATEAYKEGAIKLGKVMADQGITLIYGGSSVGLMGALADTVLENGGDAIGVIPQTLVEKEVAHHSLTDLHIVNTMHERKAKMAELADAFITMPGGAGTMEEFFEVYTWAQIGIHDKPFGLYNVNQYYTPLISLFDHMVNQEFLSQENRDMVMIDKDAEALLQKFSSFKDKH</sequence>
<dbReference type="Proteomes" id="UP000030403">
    <property type="component" value="Unassembled WGS sequence"/>
</dbReference>
<dbReference type="PANTHER" id="PTHR31223">
    <property type="entry name" value="LOG FAMILY PROTEIN YJL055W"/>
    <property type="match status" value="1"/>
</dbReference>
<dbReference type="SUPFAM" id="SSF102405">
    <property type="entry name" value="MCP/YpsA-like"/>
    <property type="match status" value="1"/>
</dbReference>
<name>A0A0A5GFJ6_9BACI</name>
<comment type="caution">
    <text evidence="3">The sequence shown here is derived from an EMBL/GenBank/DDBJ whole genome shotgun (WGS) entry which is preliminary data.</text>
</comment>
<reference evidence="3 4" key="1">
    <citation type="submission" date="2013-08" db="EMBL/GenBank/DDBJ databases">
        <authorList>
            <person name="Huang J."/>
            <person name="Wang G."/>
        </authorList>
    </citation>
    <scope>NUCLEOTIDE SEQUENCE [LARGE SCALE GENOMIC DNA]</scope>
    <source>
        <strain evidence="3 4">BH030004</strain>
    </source>
</reference>
<dbReference type="GO" id="GO:0016799">
    <property type="term" value="F:hydrolase activity, hydrolyzing N-glycosyl compounds"/>
    <property type="evidence" value="ECO:0007669"/>
    <property type="project" value="TreeGrafter"/>
</dbReference>